<evidence type="ECO:0000256" key="8">
    <source>
        <dbReference type="ARBA" id="ARBA00022833"/>
    </source>
</evidence>
<feature type="binding site" evidence="13">
    <location>
        <position position="132"/>
    </location>
    <ligand>
        <name>an alpha-D-glucoside</name>
        <dbReference type="ChEBI" id="CHEBI:22390"/>
    </ligand>
</feature>
<dbReference type="SUPFAM" id="SSF63887">
    <property type="entry name" value="P-domain of calnexin/calreticulin"/>
    <property type="match status" value="1"/>
</dbReference>
<dbReference type="PIRSF" id="PIRSF002356">
    <property type="entry name" value="Calreticulin"/>
    <property type="match status" value="1"/>
</dbReference>
<keyword evidence="9" id="KW-0106">Calcium</keyword>
<dbReference type="GO" id="GO:0051082">
    <property type="term" value="F:unfolded protein binding"/>
    <property type="evidence" value="ECO:0007669"/>
    <property type="project" value="InterPro"/>
</dbReference>
<feature type="region of interest" description="Disordered" evidence="16">
    <location>
        <begin position="217"/>
        <end position="265"/>
    </location>
</feature>
<feature type="binding site" evidence="13">
    <location>
        <position position="139"/>
    </location>
    <ligand>
        <name>an alpha-D-glucoside</name>
        <dbReference type="ChEBI" id="CHEBI:22390"/>
    </ligand>
</feature>
<keyword evidence="7 12" id="KW-0256">Endoplasmic reticulum</keyword>
<keyword evidence="18" id="KW-1185">Reference proteome</keyword>
<dbReference type="InterPro" id="IPR009033">
    <property type="entry name" value="Calreticulin/calnexin_P_dom_sf"/>
</dbReference>
<dbReference type="Pfam" id="PF00262">
    <property type="entry name" value="Calreticulin"/>
    <property type="match status" value="2"/>
</dbReference>
<name>A0A0U9HRK0_KLENI</name>
<evidence type="ECO:0000256" key="13">
    <source>
        <dbReference type="PIRSR" id="PIRSR002356-1"/>
    </source>
</evidence>
<feature type="compositionally biased region" description="Basic and acidic residues" evidence="16">
    <location>
        <begin position="234"/>
        <end position="255"/>
    </location>
</feature>
<feature type="disulfide bond" evidence="14">
    <location>
        <begin position="110"/>
        <end position="141"/>
    </location>
</feature>
<feature type="signal peptide" evidence="15">
    <location>
        <begin position="1"/>
        <end position="22"/>
    </location>
</feature>
<dbReference type="SUPFAM" id="SSF49899">
    <property type="entry name" value="Concanavalin A-like lectins/glucanases"/>
    <property type="match status" value="1"/>
</dbReference>
<dbReference type="PANTHER" id="PTHR11073:SF2">
    <property type="entry name" value="CALRETICULIN"/>
    <property type="match status" value="1"/>
</dbReference>
<keyword evidence="8" id="KW-0862">Zinc</keyword>
<dbReference type="GO" id="GO:0005788">
    <property type="term" value="C:endoplasmic reticulum lumen"/>
    <property type="evidence" value="ECO:0007669"/>
    <property type="project" value="UniProtKB-SubCell"/>
</dbReference>
<dbReference type="FunFam" id="2.60.120.200:FF:000018">
    <property type="entry name" value="Calreticulin 1b"/>
    <property type="match status" value="1"/>
</dbReference>
<dbReference type="Gene3D" id="2.60.120.200">
    <property type="match status" value="1"/>
</dbReference>
<dbReference type="InterPro" id="IPR009169">
    <property type="entry name" value="Calreticulin"/>
</dbReference>
<evidence type="ECO:0000256" key="6">
    <source>
        <dbReference type="ARBA" id="ARBA00022737"/>
    </source>
</evidence>
<dbReference type="AlphaFoldDB" id="A0A0U9HRK0"/>
<feature type="compositionally biased region" description="Acidic residues" evidence="16">
    <location>
        <begin position="223"/>
        <end position="233"/>
    </location>
</feature>
<keyword evidence="4 15" id="KW-0732">Signal</keyword>
<evidence type="ECO:0000256" key="3">
    <source>
        <dbReference type="ARBA" id="ARBA00022723"/>
    </source>
</evidence>
<dbReference type="FunFam" id="2.10.250.10:FF:000002">
    <property type="entry name" value="Calreticulin"/>
    <property type="match status" value="1"/>
</dbReference>
<comment type="similarity">
    <text evidence="2 12 15">Belongs to the calreticulin family.</text>
</comment>
<dbReference type="STRING" id="105231.A0A0U9HRK0"/>
<evidence type="ECO:0000313" key="17">
    <source>
        <dbReference type="EMBL" id="GAQ81761.1"/>
    </source>
</evidence>
<feature type="compositionally biased region" description="Acidic residues" evidence="16">
    <location>
        <begin position="256"/>
        <end position="265"/>
    </location>
</feature>
<feature type="binding site" evidence="13">
    <location>
        <position position="116"/>
    </location>
    <ligand>
        <name>an alpha-D-glucoside</name>
        <dbReference type="ChEBI" id="CHEBI:22390"/>
    </ligand>
</feature>
<evidence type="ECO:0000256" key="14">
    <source>
        <dbReference type="PIRSR" id="PIRSR002356-3"/>
    </source>
</evidence>
<dbReference type="GO" id="GO:0006457">
    <property type="term" value="P:protein folding"/>
    <property type="evidence" value="ECO:0000318"/>
    <property type="project" value="GO_Central"/>
</dbReference>
<keyword evidence="3" id="KW-0479">Metal-binding</keyword>
<dbReference type="PANTHER" id="PTHR11073">
    <property type="entry name" value="CALRETICULIN AND CALNEXIN"/>
    <property type="match status" value="1"/>
</dbReference>
<evidence type="ECO:0000256" key="1">
    <source>
        <dbReference type="ARBA" id="ARBA00004319"/>
    </source>
</evidence>
<feature type="compositionally biased region" description="Basic and acidic residues" evidence="16">
    <location>
        <begin position="366"/>
        <end position="382"/>
    </location>
</feature>
<feature type="binding site" evidence="13">
    <location>
        <position position="322"/>
    </location>
    <ligand>
        <name>an alpha-D-glucoside</name>
        <dbReference type="ChEBI" id="CHEBI:22390"/>
    </ligand>
</feature>
<evidence type="ECO:0000256" key="10">
    <source>
        <dbReference type="ARBA" id="ARBA00023186"/>
    </source>
</evidence>
<feature type="binding site" evidence="13">
    <location>
        <position position="114"/>
    </location>
    <ligand>
        <name>an alpha-D-glucoside</name>
        <dbReference type="ChEBI" id="CHEBI:22390"/>
    </ligand>
</feature>
<accession>A0A0U9HRK0</accession>
<dbReference type="EMBL" id="DF237039">
    <property type="protein sequence ID" value="GAQ81761.1"/>
    <property type="molecule type" value="Genomic_DNA"/>
</dbReference>
<gene>
    <name evidence="17" type="ORF">KFL_000900160</name>
</gene>
<dbReference type="GO" id="GO:0036503">
    <property type="term" value="P:ERAD pathway"/>
    <property type="evidence" value="ECO:0000318"/>
    <property type="project" value="GO_Central"/>
</dbReference>
<evidence type="ECO:0000256" key="5">
    <source>
        <dbReference type="ARBA" id="ARBA00022734"/>
    </source>
</evidence>
<comment type="function">
    <text evidence="11">Molecular calcium-binding chaperone promoting folding, oligomeric assembly and quality control in the ER via the calreticulin/calnexin cycle. This lectin may interact transiently with almost all of the monoglucosylated glycoproteins that are synthesized in the ER.</text>
</comment>
<evidence type="ECO:0000256" key="2">
    <source>
        <dbReference type="ARBA" id="ARBA00010983"/>
    </source>
</evidence>
<feature type="chain" id="PRO_5006773548" description="Calreticulin" evidence="15">
    <location>
        <begin position="23"/>
        <end position="411"/>
    </location>
</feature>
<evidence type="ECO:0000256" key="9">
    <source>
        <dbReference type="ARBA" id="ARBA00022837"/>
    </source>
</evidence>
<keyword evidence="6" id="KW-0677">Repeat</keyword>
<keyword evidence="10 12" id="KW-0143">Chaperone</keyword>
<dbReference type="PROSITE" id="PS00804">
    <property type="entry name" value="CALRETICULIN_2"/>
    <property type="match status" value="1"/>
</dbReference>
<dbReference type="InterPro" id="IPR001580">
    <property type="entry name" value="Calret/calnex"/>
</dbReference>
<evidence type="ECO:0000256" key="7">
    <source>
        <dbReference type="ARBA" id="ARBA00022824"/>
    </source>
</evidence>
<protein>
    <recommendedName>
        <fullName evidence="12">Calreticulin</fullName>
    </recommendedName>
</protein>
<reference evidence="17 18" key="1">
    <citation type="journal article" date="2014" name="Nat. Commun.">
        <title>Klebsormidium flaccidum genome reveals primary factors for plant terrestrial adaptation.</title>
        <authorList>
            <person name="Hori K."/>
            <person name="Maruyama F."/>
            <person name="Fujisawa T."/>
            <person name="Togashi T."/>
            <person name="Yamamoto N."/>
            <person name="Seo M."/>
            <person name="Sato S."/>
            <person name="Yamada T."/>
            <person name="Mori H."/>
            <person name="Tajima N."/>
            <person name="Moriyama T."/>
            <person name="Ikeuchi M."/>
            <person name="Watanabe M."/>
            <person name="Wada H."/>
            <person name="Kobayashi K."/>
            <person name="Saito M."/>
            <person name="Masuda T."/>
            <person name="Sasaki-Sekimoto Y."/>
            <person name="Mashiguchi K."/>
            <person name="Awai K."/>
            <person name="Shimojima M."/>
            <person name="Masuda S."/>
            <person name="Iwai M."/>
            <person name="Nobusawa T."/>
            <person name="Narise T."/>
            <person name="Kondo S."/>
            <person name="Saito H."/>
            <person name="Sato R."/>
            <person name="Murakawa M."/>
            <person name="Ihara Y."/>
            <person name="Oshima-Yamada Y."/>
            <person name="Ohtaka K."/>
            <person name="Satoh M."/>
            <person name="Sonobe K."/>
            <person name="Ishii M."/>
            <person name="Ohtani R."/>
            <person name="Kanamori-Sato M."/>
            <person name="Honoki R."/>
            <person name="Miyazaki D."/>
            <person name="Mochizuki H."/>
            <person name="Umetsu J."/>
            <person name="Higashi K."/>
            <person name="Shibata D."/>
            <person name="Kamiya Y."/>
            <person name="Sato N."/>
            <person name="Nakamura Y."/>
            <person name="Tabata S."/>
            <person name="Ida S."/>
            <person name="Kurokawa K."/>
            <person name="Ohta H."/>
        </authorList>
    </citation>
    <scope>NUCLEOTIDE SEQUENCE [LARGE SCALE GENOMIC DNA]</scope>
    <source>
        <strain evidence="17 18">NIES-2285</strain>
    </source>
</reference>
<dbReference type="OrthoDB" id="1938156at2759"/>
<keyword evidence="5" id="KW-0430">Lectin</keyword>
<dbReference type="PROSITE" id="PS00803">
    <property type="entry name" value="CALRETICULIN_1"/>
    <property type="match status" value="1"/>
</dbReference>
<evidence type="ECO:0000313" key="18">
    <source>
        <dbReference type="Proteomes" id="UP000054558"/>
    </source>
</evidence>
<evidence type="ECO:0000256" key="15">
    <source>
        <dbReference type="RuleBase" id="RU362126"/>
    </source>
</evidence>
<evidence type="ECO:0000256" key="12">
    <source>
        <dbReference type="PIRNR" id="PIRNR002356"/>
    </source>
</evidence>
<feature type="compositionally biased region" description="Acidic residues" evidence="16">
    <location>
        <begin position="388"/>
        <end position="404"/>
    </location>
</feature>
<sequence length="411" mass="46905">MAGVSRALLVVLGLALVSSTFAKVYFEEKFDDGWEKRWVKSSWKEKEGTAGEWIHTAGKWYGDEKADKGIQTSPDARFYAIAAPLAKPLDNAGKDLVLQFSVKHEQKLDCGGGYIKLMPDVEIKDFGGDTDYSIMFGPDICGYTTKKVHAIITYKGKNLLLKPEVTCETDQLTHVYTLVIKPDNTYKILIDNVEKRSGGLYEDWDFLAPRQIADPEAKKPEDWVDEEWIDDPEDTKPEGYDDIPKETVDPDAEKPEDWDDEEDGEWEAPMIPNPEYQGPWSPKKVKNPAYKGVWAAPLIDNPDFEDDKEVYKLPTLKYVGFELWQVKSGSIFDNILVTDDEDYARKFAEKTWGASKDKEKTAFEKIEEEEKKKQEEERKAAEEAAPPEADEAEEPEDEDDEEDFIDLKDEL</sequence>
<evidence type="ECO:0000256" key="11">
    <source>
        <dbReference type="ARBA" id="ARBA00037091"/>
    </source>
</evidence>
<dbReference type="GO" id="GO:0005509">
    <property type="term" value="F:calcium ion binding"/>
    <property type="evidence" value="ECO:0000318"/>
    <property type="project" value="GO_Central"/>
</dbReference>
<dbReference type="PRINTS" id="PR00626">
    <property type="entry name" value="CALRETICULIN"/>
</dbReference>
<comment type="subcellular location">
    <subcellularLocation>
        <location evidence="1 12">Endoplasmic reticulum lumen</location>
    </subcellularLocation>
</comment>
<dbReference type="InterPro" id="IPR018124">
    <property type="entry name" value="Calret/calnex_CS"/>
</dbReference>
<dbReference type="InterPro" id="IPR013320">
    <property type="entry name" value="ConA-like_dom_sf"/>
</dbReference>
<evidence type="ECO:0000256" key="4">
    <source>
        <dbReference type="ARBA" id="ARBA00022729"/>
    </source>
</evidence>
<dbReference type="Proteomes" id="UP000054558">
    <property type="component" value="Unassembled WGS sequence"/>
</dbReference>
<proteinExistence type="inferred from homology"/>
<organism evidence="17 18">
    <name type="scientific">Klebsormidium nitens</name>
    <name type="common">Green alga</name>
    <name type="synonym">Ulothrix nitens</name>
    <dbReference type="NCBI Taxonomy" id="105231"/>
    <lineage>
        <taxon>Eukaryota</taxon>
        <taxon>Viridiplantae</taxon>
        <taxon>Streptophyta</taxon>
        <taxon>Klebsormidiophyceae</taxon>
        <taxon>Klebsormidiales</taxon>
        <taxon>Klebsormidiaceae</taxon>
        <taxon>Klebsormidium</taxon>
    </lineage>
</organism>
<evidence type="ECO:0000256" key="16">
    <source>
        <dbReference type="SAM" id="MobiDB-lite"/>
    </source>
</evidence>
<dbReference type="OMA" id="KRDEICA"/>
<feature type="region of interest" description="Disordered" evidence="16">
    <location>
        <begin position="366"/>
        <end position="411"/>
    </location>
</feature>
<dbReference type="GO" id="GO:0005789">
    <property type="term" value="C:endoplasmic reticulum membrane"/>
    <property type="evidence" value="ECO:0000318"/>
    <property type="project" value="GO_Central"/>
</dbReference>
<keyword evidence="14" id="KW-1015">Disulfide bond</keyword>
<dbReference type="Gene3D" id="2.10.250.10">
    <property type="entry name" value="Calreticulin/calnexin, P domain"/>
    <property type="match status" value="1"/>
</dbReference>
<dbReference type="GO" id="GO:0030246">
    <property type="term" value="F:carbohydrate binding"/>
    <property type="evidence" value="ECO:0007669"/>
    <property type="project" value="UniProtKB-KW"/>
</dbReference>